<evidence type="ECO:0000313" key="4">
    <source>
        <dbReference type="Proteomes" id="UP000313849"/>
    </source>
</evidence>
<evidence type="ECO:0000313" key="3">
    <source>
        <dbReference type="EMBL" id="TNU76765.1"/>
    </source>
</evidence>
<gene>
    <name evidence="3" type="ORF">FH969_02440</name>
</gene>
<dbReference type="Gene3D" id="3.50.90.10">
    <property type="entry name" value="YerB-like"/>
    <property type="match status" value="1"/>
</dbReference>
<keyword evidence="4" id="KW-1185">Reference proteome</keyword>
<dbReference type="SUPFAM" id="SSF159774">
    <property type="entry name" value="YerB-like"/>
    <property type="match status" value="1"/>
</dbReference>
<reference evidence="3 4" key="1">
    <citation type="submission" date="2019-06" db="EMBL/GenBank/DDBJ databases">
        <title>Draft genome sequence of Miniimonas arenae KCTC 19750T isolated from sea sand.</title>
        <authorList>
            <person name="Park S.-J."/>
        </authorList>
    </citation>
    <scope>NUCLEOTIDE SEQUENCE [LARGE SCALE GENOMIC DNA]</scope>
    <source>
        <strain evidence="3 4">KCTC 19750</strain>
    </source>
</reference>
<protein>
    <submittedName>
        <fullName evidence="3">DUF3048 domain-containing protein</fullName>
    </submittedName>
</protein>
<evidence type="ECO:0000259" key="2">
    <source>
        <dbReference type="Pfam" id="PF17479"/>
    </source>
</evidence>
<dbReference type="OrthoDB" id="9779102at2"/>
<dbReference type="Proteomes" id="UP000313849">
    <property type="component" value="Unassembled WGS sequence"/>
</dbReference>
<sequence>MGALLLAACSGPAEQVRPTDPATTVPPVVVVDKAAAPAPVIPPTWPLTGVEGGQEVRPAISVKIENSRQARPQIGLEQADVVWEQMVEGGETRFNAVFHSTIPTTVGPIRSVRPMDAAIAGPLGGMIVFSGGQGGFVQEMRDAGLQVLSNDEGADGMYRASDRRAPHNVYGTMADFYAADDGQRTAPPPQQFVFAPTAAESSAEVAGAPASHVDATFPAAKPSWDWDAGTGKWVRNEIGDAAISADGVRLSATNVVIMRVDVRDTGTVDPAGAPVPETVLEGTGEVWVLGGGKAVKGTWSKGGTKDPVVLTAEDGTPILLAPGNSWVELVPNAGGNVTIS</sequence>
<feature type="domain" description="DUF3048" evidence="1">
    <location>
        <begin position="47"/>
        <end position="180"/>
    </location>
</feature>
<comment type="caution">
    <text evidence="3">The sequence shown here is derived from an EMBL/GenBank/DDBJ whole genome shotgun (WGS) entry which is preliminary data.</text>
</comment>
<dbReference type="InterPro" id="IPR035328">
    <property type="entry name" value="DUF3048_C"/>
</dbReference>
<organism evidence="3 4">
    <name type="scientific">Miniimonas arenae</name>
    <dbReference type="NCBI Taxonomy" id="676201"/>
    <lineage>
        <taxon>Bacteria</taxon>
        <taxon>Bacillati</taxon>
        <taxon>Actinomycetota</taxon>
        <taxon>Actinomycetes</taxon>
        <taxon>Micrococcales</taxon>
        <taxon>Beutenbergiaceae</taxon>
        <taxon>Miniimonas</taxon>
    </lineage>
</organism>
<feature type="domain" description="DUF3048" evidence="2">
    <location>
        <begin position="214"/>
        <end position="327"/>
    </location>
</feature>
<dbReference type="AlphaFoldDB" id="A0A5C5BGE0"/>
<dbReference type="Pfam" id="PF17479">
    <property type="entry name" value="DUF3048_C"/>
    <property type="match status" value="1"/>
</dbReference>
<accession>A0A5C5BGE0</accession>
<dbReference type="InterPro" id="IPR023158">
    <property type="entry name" value="YerB-like_sf"/>
</dbReference>
<dbReference type="InterPro" id="IPR021416">
    <property type="entry name" value="DUF3048_N"/>
</dbReference>
<proteinExistence type="predicted"/>
<name>A0A5C5BGE0_9MICO</name>
<dbReference type="Pfam" id="PF11258">
    <property type="entry name" value="DUF3048"/>
    <property type="match status" value="1"/>
</dbReference>
<evidence type="ECO:0000259" key="1">
    <source>
        <dbReference type="Pfam" id="PF11258"/>
    </source>
</evidence>
<dbReference type="EMBL" id="VENP01000004">
    <property type="protein sequence ID" value="TNU76765.1"/>
    <property type="molecule type" value="Genomic_DNA"/>
</dbReference>